<dbReference type="InterPro" id="IPR009072">
    <property type="entry name" value="Histone-fold"/>
</dbReference>
<organism evidence="2 3">
    <name type="scientific">Trichuris trichiura</name>
    <name type="common">Whipworm</name>
    <name type="synonym">Trichocephalus trichiurus</name>
    <dbReference type="NCBI Taxonomy" id="36087"/>
    <lineage>
        <taxon>Eukaryota</taxon>
        <taxon>Metazoa</taxon>
        <taxon>Ecdysozoa</taxon>
        <taxon>Nematoda</taxon>
        <taxon>Enoplea</taxon>
        <taxon>Dorylaimia</taxon>
        <taxon>Trichinellida</taxon>
        <taxon>Trichuridae</taxon>
        <taxon>Trichuris</taxon>
    </lineage>
</organism>
<dbReference type="Proteomes" id="UP000030665">
    <property type="component" value="Unassembled WGS sequence"/>
</dbReference>
<evidence type="ECO:0000259" key="1">
    <source>
        <dbReference type="Pfam" id="PF02969"/>
    </source>
</evidence>
<sequence length="113" mass="12485">MKLALSKEFFKPVVDAFSGSGTVINEDVLETVRNAVAEKICVVVLASVEFMKHVGRKKLFVADCIAALKKLKEEPIFGHQFEEGHGFHFVDESNCFVANDTSIVDLKSLISPE</sequence>
<accession>A0A077ZIP9</accession>
<dbReference type="SUPFAM" id="SSF47113">
    <property type="entry name" value="Histone-fold"/>
    <property type="match status" value="1"/>
</dbReference>
<dbReference type="OrthoDB" id="10292504at2759"/>
<dbReference type="AlphaFoldDB" id="A0A077ZIP9"/>
<dbReference type="GO" id="GO:0046982">
    <property type="term" value="F:protein heterodimerization activity"/>
    <property type="evidence" value="ECO:0007669"/>
    <property type="project" value="InterPro"/>
</dbReference>
<dbReference type="Pfam" id="PF02969">
    <property type="entry name" value="TAF"/>
    <property type="match status" value="1"/>
</dbReference>
<evidence type="ECO:0000313" key="2">
    <source>
        <dbReference type="EMBL" id="CDW59483.1"/>
    </source>
</evidence>
<dbReference type="EMBL" id="HG806606">
    <property type="protein sequence ID" value="CDW59483.1"/>
    <property type="molecule type" value="Genomic_DNA"/>
</dbReference>
<reference evidence="2" key="2">
    <citation type="submission" date="2014-03" db="EMBL/GenBank/DDBJ databases">
        <title>The whipworm genome and dual-species transcriptomics of an intimate host-pathogen interaction.</title>
        <authorList>
            <person name="Foth B.J."/>
            <person name="Tsai I.J."/>
            <person name="Reid A.J."/>
            <person name="Bancroft A.J."/>
            <person name="Nichol S."/>
            <person name="Tracey A."/>
            <person name="Holroyd N."/>
            <person name="Cotton J.A."/>
            <person name="Stanley E.J."/>
            <person name="Zarowiecki M."/>
            <person name="Liu J.Z."/>
            <person name="Huckvale T."/>
            <person name="Cooper P.J."/>
            <person name="Grencis R.K."/>
            <person name="Berriman M."/>
        </authorList>
    </citation>
    <scope>NUCLEOTIDE SEQUENCE [LARGE SCALE GENOMIC DNA]</scope>
</reference>
<dbReference type="InterPro" id="IPR004823">
    <property type="entry name" value="TAF_TATA-bd_Histone-like_dom"/>
</dbReference>
<evidence type="ECO:0000313" key="3">
    <source>
        <dbReference type="Proteomes" id="UP000030665"/>
    </source>
</evidence>
<reference evidence="2" key="1">
    <citation type="submission" date="2014-01" db="EMBL/GenBank/DDBJ databases">
        <authorList>
            <person name="Aslett M."/>
        </authorList>
    </citation>
    <scope>NUCLEOTIDE SEQUENCE</scope>
</reference>
<name>A0A077ZIP9_TRITR</name>
<proteinExistence type="predicted"/>
<protein>
    <submittedName>
        <fullName evidence="2">TAF domain containing protein</fullName>
    </submittedName>
</protein>
<keyword evidence="3" id="KW-1185">Reference proteome</keyword>
<feature type="domain" description="TATA box binding protein associated factor (TAF) histone-like fold" evidence="1">
    <location>
        <begin position="24"/>
        <end position="69"/>
    </location>
</feature>
<gene>
    <name evidence="2" type="ORF">TTRE_0000781801</name>
</gene>